<feature type="repeat" description="WD" evidence="5">
    <location>
        <begin position="132"/>
        <end position="167"/>
    </location>
</feature>
<dbReference type="EMBL" id="QUSY01000053">
    <property type="protein sequence ID" value="RHY33893.1"/>
    <property type="molecule type" value="Genomic_DNA"/>
</dbReference>
<dbReference type="InterPro" id="IPR001680">
    <property type="entry name" value="WD40_rpt"/>
</dbReference>
<feature type="repeat" description="WD" evidence="5">
    <location>
        <begin position="435"/>
        <end position="476"/>
    </location>
</feature>
<dbReference type="AlphaFoldDB" id="A0A418B6V1"/>
<gene>
    <name evidence="7" type="ORF">DYB32_003281</name>
</gene>
<dbReference type="PROSITE" id="PS00678">
    <property type="entry name" value="WD_REPEATS_1"/>
    <property type="match status" value="4"/>
</dbReference>
<dbReference type="PROSITE" id="PS50294">
    <property type="entry name" value="WD_REPEATS_REGION"/>
    <property type="match status" value="6"/>
</dbReference>
<dbReference type="GO" id="GO:0032040">
    <property type="term" value="C:small-subunit processome"/>
    <property type="evidence" value="ECO:0007669"/>
    <property type="project" value="InterPro"/>
</dbReference>
<keyword evidence="2 5" id="KW-0853">WD repeat</keyword>
<feature type="repeat" description="WD" evidence="5">
    <location>
        <begin position="477"/>
        <end position="518"/>
    </location>
</feature>
<feature type="repeat" description="WD" evidence="5">
    <location>
        <begin position="519"/>
        <end position="560"/>
    </location>
</feature>
<evidence type="ECO:0000313" key="8">
    <source>
        <dbReference type="Proteomes" id="UP000285060"/>
    </source>
</evidence>
<dbReference type="InterPro" id="IPR015943">
    <property type="entry name" value="WD40/YVTN_repeat-like_dom_sf"/>
</dbReference>
<feature type="repeat" description="WD" evidence="5">
    <location>
        <begin position="48"/>
        <end position="89"/>
    </location>
</feature>
<dbReference type="PANTHER" id="PTHR19854:SF15">
    <property type="entry name" value="TRANSDUCIN BETA-LIKE PROTEIN 3"/>
    <property type="match status" value="1"/>
</dbReference>
<dbReference type="InterPro" id="IPR020472">
    <property type="entry name" value="WD40_PAC1"/>
</dbReference>
<dbReference type="Pfam" id="PF00400">
    <property type="entry name" value="WD40"/>
    <property type="match status" value="9"/>
</dbReference>
<keyword evidence="4" id="KW-0539">Nucleus</keyword>
<dbReference type="CDD" id="cd00200">
    <property type="entry name" value="WD40"/>
    <property type="match status" value="2"/>
</dbReference>
<evidence type="ECO:0000256" key="2">
    <source>
        <dbReference type="ARBA" id="ARBA00022574"/>
    </source>
</evidence>
<proteinExistence type="predicted"/>
<feature type="repeat" description="WD" evidence="5">
    <location>
        <begin position="90"/>
        <end position="131"/>
    </location>
</feature>
<evidence type="ECO:0000256" key="3">
    <source>
        <dbReference type="ARBA" id="ARBA00022737"/>
    </source>
</evidence>
<evidence type="ECO:0000313" key="7">
    <source>
        <dbReference type="EMBL" id="RHY33893.1"/>
    </source>
</evidence>
<feature type="domain" description="U3 small nucleolar RNA-associated protein 13 C-terminal" evidence="6">
    <location>
        <begin position="614"/>
        <end position="754"/>
    </location>
</feature>
<evidence type="ECO:0000256" key="1">
    <source>
        <dbReference type="ARBA" id="ARBA00004604"/>
    </source>
</evidence>
<feature type="repeat" description="WD" evidence="5">
    <location>
        <begin position="332"/>
        <end position="373"/>
    </location>
</feature>
<evidence type="ECO:0000256" key="4">
    <source>
        <dbReference type="ARBA" id="ARBA00023242"/>
    </source>
</evidence>
<dbReference type="Gene3D" id="2.130.10.10">
    <property type="entry name" value="YVTN repeat-like/Quinoprotein amine dehydrogenase"/>
    <property type="match status" value="3"/>
</dbReference>
<dbReference type="InterPro" id="IPR019775">
    <property type="entry name" value="WD40_repeat_CS"/>
</dbReference>
<dbReference type="Pfam" id="PF08625">
    <property type="entry name" value="Utp13"/>
    <property type="match status" value="1"/>
</dbReference>
<dbReference type="PANTHER" id="PTHR19854">
    <property type="entry name" value="TRANSDUCIN BETA-LIKE 3"/>
    <property type="match status" value="1"/>
</dbReference>
<dbReference type="SUPFAM" id="SSF50998">
    <property type="entry name" value="Quinoprotein alcohol dehydrogenase-like"/>
    <property type="match status" value="1"/>
</dbReference>
<dbReference type="GO" id="GO:0034511">
    <property type="term" value="F:U3 snoRNA binding"/>
    <property type="evidence" value="ECO:0007669"/>
    <property type="project" value="TreeGrafter"/>
</dbReference>
<sequence length="754" mass="82871">MIGTQDYLLVLGVDWYSQQVFACMLQDDVAVVDASNGTLLFTLQGDKTDEEKEAILSFSLRPKHNHIVTASRNSLLRLWDLDTRTCIRTIKTADVPILCMDFDPTGTLLATGASDRLVKVYDIEKGFVTHNFKKHTGIVTLVKFHPDAKRLQLVSASDDSTVRIWDLIAQKEVGCMKDHMSPATTVAFSHVLVKTVLAHESIEGVVVVPSPAPSSDVFFATAGDKGLVKLWKLSGTTCAVVATQTNATPANDDDAPHVPFPRPHASNHRYDSVASMRRTHHGLSMAGFNDDILSLKFVPSADGAALSDRIVAATNSNQIRVMDRHTMSCDLLSGHSDIVMAVSVSPDGKWLVSASKDGTARVWNLATLRCVAVCSGHTESVGSIAMAQKIHNYTSGTAFFVTGSSDKTMKLWSMGSLLSSSTSVTTTTLSATAATKAHDKDVNALAIAPNDRFIASGSQDKLIKIWNAATLSVVGVCRGHKRGIWALEFSPVDQCLASASSDKTVKLWNVKDFSCVKTFEGHTASVLNVQFVCAGMQLASAGADGLVKLWTIKTSECEATFDHHMDKIWALAVAKDSSEMLTGGADSTIHFWHDLTQEEEDRLKMESDQKVLKEQELMNCLRANDYMQAIQLAFDIQHPFRLMQILRDVKEGPKGQMPNVPTAAASHAVYDHVVQQLSNDQLCKLLEWIRDWNTNAKHSEVTQLLVSSLLRVVPPSRWAKIEHAGKMLDGLIAYTERHFQRMERMLQKSYLVDF</sequence>
<organism evidence="7 8">
    <name type="scientific">Aphanomyces invadans</name>
    <dbReference type="NCBI Taxonomy" id="157072"/>
    <lineage>
        <taxon>Eukaryota</taxon>
        <taxon>Sar</taxon>
        <taxon>Stramenopiles</taxon>
        <taxon>Oomycota</taxon>
        <taxon>Saprolegniomycetes</taxon>
        <taxon>Saprolegniales</taxon>
        <taxon>Verrucalvaceae</taxon>
        <taxon>Aphanomyces</taxon>
    </lineage>
</organism>
<keyword evidence="3" id="KW-0677">Repeat</keyword>
<feature type="repeat" description="WD" evidence="5">
    <location>
        <begin position="561"/>
        <end position="592"/>
    </location>
</feature>
<accession>A0A418B6V1</accession>
<comment type="caution">
    <text evidence="7">The sequence shown here is derived from an EMBL/GenBank/DDBJ whole genome shotgun (WGS) entry which is preliminary data.</text>
</comment>
<keyword evidence="8" id="KW-1185">Reference proteome</keyword>
<dbReference type="VEuPathDB" id="FungiDB:H310_11928"/>
<evidence type="ECO:0000256" key="5">
    <source>
        <dbReference type="PROSITE-ProRule" id="PRU00221"/>
    </source>
</evidence>
<feature type="repeat" description="WD" evidence="5">
    <location>
        <begin position="374"/>
        <end position="414"/>
    </location>
</feature>
<dbReference type="PRINTS" id="PR00320">
    <property type="entry name" value="GPROTEINBRPT"/>
</dbReference>
<name>A0A418B6V1_9STRA</name>
<dbReference type="PROSITE" id="PS50082">
    <property type="entry name" value="WD_REPEATS_2"/>
    <property type="match status" value="9"/>
</dbReference>
<dbReference type="GO" id="GO:0000480">
    <property type="term" value="P:endonucleolytic cleavage in 5'-ETS of tricistronic rRNA transcript (SSU-rRNA, 5.8S rRNA, LSU-rRNA)"/>
    <property type="evidence" value="ECO:0007669"/>
    <property type="project" value="TreeGrafter"/>
</dbReference>
<dbReference type="SMART" id="SM00320">
    <property type="entry name" value="WD40"/>
    <property type="match status" value="11"/>
</dbReference>
<evidence type="ECO:0000259" key="6">
    <source>
        <dbReference type="Pfam" id="PF08625"/>
    </source>
</evidence>
<dbReference type="Proteomes" id="UP000285060">
    <property type="component" value="Unassembled WGS sequence"/>
</dbReference>
<dbReference type="InterPro" id="IPR013934">
    <property type="entry name" value="Utp13_C"/>
</dbReference>
<protein>
    <recommendedName>
        <fullName evidence="6">U3 small nucleolar RNA-associated protein 13 C-terminal domain-containing protein</fullName>
    </recommendedName>
</protein>
<feature type="non-terminal residue" evidence="7">
    <location>
        <position position="754"/>
    </location>
</feature>
<reference evidence="7 8" key="1">
    <citation type="submission" date="2018-08" db="EMBL/GenBank/DDBJ databases">
        <title>Aphanomyces genome sequencing and annotation.</title>
        <authorList>
            <person name="Minardi D."/>
            <person name="Oidtmann B."/>
            <person name="Van Der Giezen M."/>
            <person name="Studholme D.J."/>
        </authorList>
    </citation>
    <scope>NUCLEOTIDE SEQUENCE [LARGE SCALE GENOMIC DNA]</scope>
    <source>
        <strain evidence="7 8">NJM0002</strain>
    </source>
</reference>
<dbReference type="InterPro" id="IPR011047">
    <property type="entry name" value="Quinoprotein_ADH-like_sf"/>
</dbReference>
<dbReference type="GO" id="GO:0000472">
    <property type="term" value="P:endonucleolytic cleavage to generate mature 5'-end of SSU-rRNA from (SSU-rRNA, 5.8S rRNA, LSU-rRNA)"/>
    <property type="evidence" value="ECO:0007669"/>
    <property type="project" value="TreeGrafter"/>
</dbReference>
<dbReference type="GO" id="GO:0030686">
    <property type="term" value="C:90S preribosome"/>
    <property type="evidence" value="ECO:0007669"/>
    <property type="project" value="TreeGrafter"/>
</dbReference>
<comment type="subcellular location">
    <subcellularLocation>
        <location evidence="1">Nucleus</location>
        <location evidence="1">Nucleolus</location>
    </subcellularLocation>
</comment>